<dbReference type="Pfam" id="PF00328">
    <property type="entry name" value="His_Phos_2"/>
    <property type="match status" value="1"/>
</dbReference>
<dbReference type="PROSITE" id="PS00616">
    <property type="entry name" value="HIS_ACID_PHOSPHAT_1"/>
    <property type="match status" value="1"/>
</dbReference>
<accession>A0AAV5UN74</accession>
<protein>
    <recommendedName>
        <fullName evidence="6">Phosphatase</fullName>
    </recommendedName>
</protein>
<dbReference type="GO" id="GO:0003993">
    <property type="term" value="F:acid phosphatase activity"/>
    <property type="evidence" value="ECO:0007669"/>
    <property type="project" value="UniProtKB-EC"/>
</dbReference>
<dbReference type="InterPro" id="IPR050645">
    <property type="entry name" value="Histidine_acid_phosphatase"/>
</dbReference>
<gene>
    <name evidence="4" type="ORF">PENTCL1PPCAC_30759</name>
    <name evidence="3" type="ORF">PENTCL1PPCAC_6876</name>
</gene>
<dbReference type="Proteomes" id="UP001432027">
    <property type="component" value="Unassembled WGS sequence"/>
</dbReference>
<evidence type="ECO:0000313" key="3">
    <source>
        <dbReference type="EMBL" id="GMS84701.1"/>
    </source>
</evidence>
<dbReference type="AlphaFoldDB" id="A0AAV5UN74"/>
<dbReference type="InterPro" id="IPR033379">
    <property type="entry name" value="Acid_Pase_AS"/>
</dbReference>
<dbReference type="Gene3D" id="3.40.50.1240">
    <property type="entry name" value="Phosphoglycerate mutase-like"/>
    <property type="match status" value="1"/>
</dbReference>
<evidence type="ECO:0008006" key="6">
    <source>
        <dbReference type="Google" id="ProtNLM"/>
    </source>
</evidence>
<sequence>SLFQSPSHPLLSVSFSISSLHLPHSSHLLTYSPSVMLEFLPLFLLPYLAFSQDDPVEVFPTPYPAFRDPLLGDELLMVQVVWRHGDRAPTMTFPTDPHQESAWNYGWGELTELGMRQQYALGRLIHNRYINGTYHFISPRYAPKEIYIRSTDVNRTLISAYSNIAGMFSEGQKGMDYPSHERWPSFWTPVPVHTFDQNDDFEGNVFAPCPRANEILDQLKASAEYRKLYSDNEKFLSFLSEKTGMNVDLGNAYLINDALYIERIYNMTIPAWFTPEVAGRLLNLTREANQFIYGIGKPYSPELIKLRGGPMLKSINEIFRHKLSCHMRKNQGENCNWIGPLKYYAYSAHDTTVAALLSTFGDERRVIRGGLPHYTASVALELWNLADIGPAVKILFHGAFHHNYHTITHLTKGCPSNDEYCPFKTFTARSTRFEPKDIRKECKPRIPVETNRVAK</sequence>
<comment type="similarity">
    <text evidence="2">Belongs to the histidine acid phosphatase family.</text>
</comment>
<dbReference type="EMBL" id="BTSX01000128">
    <property type="protein sequence ID" value="GMT08585.1"/>
    <property type="molecule type" value="Genomic_DNA"/>
</dbReference>
<name>A0AAV5UN74_9BILA</name>
<proteinExistence type="inferred from homology"/>
<evidence type="ECO:0000256" key="1">
    <source>
        <dbReference type="ARBA" id="ARBA00000032"/>
    </source>
</evidence>
<comment type="caution">
    <text evidence="4">The sequence shown here is derived from an EMBL/GenBank/DDBJ whole genome shotgun (WGS) entry which is preliminary data.</text>
</comment>
<keyword evidence="5" id="KW-1185">Reference proteome</keyword>
<reference evidence="4" key="1">
    <citation type="submission" date="2023-10" db="EMBL/GenBank/DDBJ databases">
        <title>Genome assembly of Pristionchus species.</title>
        <authorList>
            <person name="Yoshida K."/>
            <person name="Sommer R.J."/>
        </authorList>
    </citation>
    <scope>NUCLEOTIDE SEQUENCE</scope>
    <source>
        <strain evidence="4">RS0144</strain>
    </source>
</reference>
<feature type="non-terminal residue" evidence="4">
    <location>
        <position position="1"/>
    </location>
</feature>
<evidence type="ECO:0000313" key="5">
    <source>
        <dbReference type="Proteomes" id="UP001432027"/>
    </source>
</evidence>
<dbReference type="PANTHER" id="PTHR11567">
    <property type="entry name" value="ACID PHOSPHATASE-RELATED"/>
    <property type="match status" value="1"/>
</dbReference>
<evidence type="ECO:0000256" key="2">
    <source>
        <dbReference type="ARBA" id="ARBA00005375"/>
    </source>
</evidence>
<dbReference type="PANTHER" id="PTHR11567:SF198">
    <property type="entry name" value="HISTIDINE ACID PHOSPHATASE"/>
    <property type="match status" value="1"/>
</dbReference>
<dbReference type="SUPFAM" id="SSF53254">
    <property type="entry name" value="Phosphoglycerate mutase-like"/>
    <property type="match status" value="1"/>
</dbReference>
<dbReference type="InterPro" id="IPR029033">
    <property type="entry name" value="His_PPase_superfam"/>
</dbReference>
<dbReference type="EMBL" id="BTSX01000002">
    <property type="protein sequence ID" value="GMS84701.1"/>
    <property type="molecule type" value="Genomic_DNA"/>
</dbReference>
<dbReference type="CDD" id="cd07061">
    <property type="entry name" value="HP_HAP_like"/>
    <property type="match status" value="1"/>
</dbReference>
<comment type="catalytic activity">
    <reaction evidence="1">
        <text>a phosphate monoester + H2O = an alcohol + phosphate</text>
        <dbReference type="Rhea" id="RHEA:15017"/>
        <dbReference type="ChEBI" id="CHEBI:15377"/>
        <dbReference type="ChEBI" id="CHEBI:30879"/>
        <dbReference type="ChEBI" id="CHEBI:43474"/>
        <dbReference type="ChEBI" id="CHEBI:67140"/>
        <dbReference type="EC" id="3.1.3.2"/>
    </reaction>
</comment>
<organism evidence="4 5">
    <name type="scientific">Pristionchus entomophagus</name>
    <dbReference type="NCBI Taxonomy" id="358040"/>
    <lineage>
        <taxon>Eukaryota</taxon>
        <taxon>Metazoa</taxon>
        <taxon>Ecdysozoa</taxon>
        <taxon>Nematoda</taxon>
        <taxon>Chromadorea</taxon>
        <taxon>Rhabditida</taxon>
        <taxon>Rhabditina</taxon>
        <taxon>Diplogasteromorpha</taxon>
        <taxon>Diplogasteroidea</taxon>
        <taxon>Neodiplogasteridae</taxon>
        <taxon>Pristionchus</taxon>
    </lineage>
</organism>
<evidence type="ECO:0000313" key="4">
    <source>
        <dbReference type="EMBL" id="GMT08585.1"/>
    </source>
</evidence>
<dbReference type="InterPro" id="IPR000560">
    <property type="entry name" value="His_Pase_clade-2"/>
</dbReference>